<sequence length="496" mass="53540">MAVFACSALTAAPAPAAEARGAALDVDRDHVIYWNRVLERTFRQLNGEAAAPTRLARAGAMVHGAIYDAANSAKCVRPAGCLGQPYLVKVPLRSGSSPDYDTAVDYAAYTTLRAVWPDIDFSADLDAAQAAIPSTVTPAQRQDGADVGTAAARAMIQSREGDEADDSTPYAASTRPGFWRPTGSGAAVTPNWGGVRPFVLTSGSQFSPGPPANKTSMGELLESPEYATQVNEVKEYGGVNSPARTADQTEAAHFWANDLDGTYKPIGQIYANTRTLVRLNRIQTSGTAKLFALLSLSLADAGISAWHTKYRTDIDLWRPESAITIDGDGNPATVADPSWQPLSADRSGRHFSPPFPAYVSGHATFAGAWEKTMQFWFGRDAMSFDAATDDPYAQGVIRSFGSFSAAARENALARIWLGVHYRWDAEQGLETGRRVSGHVTANRLGVNTSADWISFGSPYTQTGCPQQGRKLIDEHRWSQYRCDLLEDGASFRLMVR</sequence>
<evidence type="ECO:0000313" key="4">
    <source>
        <dbReference type="Proteomes" id="UP001500058"/>
    </source>
</evidence>
<proteinExistence type="predicted"/>
<feature type="signal peptide" evidence="2">
    <location>
        <begin position="1"/>
        <end position="16"/>
    </location>
</feature>
<feature type="chain" id="PRO_5045477011" description="Phosphatidic acid phosphatase type 2/haloperoxidase domain-containing protein" evidence="2">
    <location>
        <begin position="17"/>
        <end position="496"/>
    </location>
</feature>
<dbReference type="InterPro" id="IPR036938">
    <property type="entry name" value="PAP2/HPO_sf"/>
</dbReference>
<evidence type="ECO:0008006" key="5">
    <source>
        <dbReference type="Google" id="ProtNLM"/>
    </source>
</evidence>
<evidence type="ECO:0000313" key="3">
    <source>
        <dbReference type="EMBL" id="GAA2390320.1"/>
    </source>
</evidence>
<dbReference type="PANTHER" id="PTHR34599">
    <property type="entry name" value="PEROXIDASE-RELATED"/>
    <property type="match status" value="1"/>
</dbReference>
<organism evidence="3 4">
    <name type="scientific">Streptomyces glaucosporus</name>
    <dbReference type="NCBI Taxonomy" id="284044"/>
    <lineage>
        <taxon>Bacteria</taxon>
        <taxon>Bacillati</taxon>
        <taxon>Actinomycetota</taxon>
        <taxon>Actinomycetes</taxon>
        <taxon>Kitasatosporales</taxon>
        <taxon>Streptomycetaceae</taxon>
        <taxon>Streptomyces</taxon>
    </lineage>
</organism>
<dbReference type="PANTHER" id="PTHR34599:SF1">
    <property type="entry name" value="PHOSPHATIDIC ACID PHOSPHATASE TYPE 2_HALOPEROXIDASE DOMAIN-CONTAINING PROTEIN"/>
    <property type="match status" value="1"/>
</dbReference>
<accession>A0ABN3HXP1</accession>
<evidence type="ECO:0000256" key="1">
    <source>
        <dbReference type="SAM" id="MobiDB-lite"/>
    </source>
</evidence>
<keyword evidence="2" id="KW-0732">Signal</keyword>
<name>A0ABN3HXP1_9ACTN</name>
<reference evidence="3 4" key="1">
    <citation type="journal article" date="2019" name="Int. J. Syst. Evol. Microbiol.">
        <title>The Global Catalogue of Microorganisms (GCM) 10K type strain sequencing project: providing services to taxonomists for standard genome sequencing and annotation.</title>
        <authorList>
            <consortium name="The Broad Institute Genomics Platform"/>
            <consortium name="The Broad Institute Genome Sequencing Center for Infectious Disease"/>
            <person name="Wu L."/>
            <person name="Ma J."/>
        </authorList>
    </citation>
    <scope>NUCLEOTIDE SEQUENCE [LARGE SCALE GENOMIC DNA]</scope>
    <source>
        <strain evidence="3 4">JCM 6921</strain>
    </source>
</reference>
<dbReference type="CDD" id="cd03398">
    <property type="entry name" value="PAP2_haloperoxidase"/>
    <property type="match status" value="1"/>
</dbReference>
<dbReference type="RefSeq" id="WP_344629852.1">
    <property type="nucleotide sequence ID" value="NZ_BAAATJ010000004.1"/>
</dbReference>
<dbReference type="InterPro" id="IPR052559">
    <property type="entry name" value="V-haloperoxidase"/>
</dbReference>
<dbReference type="Proteomes" id="UP001500058">
    <property type="component" value="Unassembled WGS sequence"/>
</dbReference>
<gene>
    <name evidence="3" type="ORF">GCM10010420_12550</name>
</gene>
<comment type="caution">
    <text evidence="3">The sequence shown here is derived from an EMBL/GenBank/DDBJ whole genome shotgun (WGS) entry which is preliminary data.</text>
</comment>
<feature type="region of interest" description="Disordered" evidence="1">
    <location>
        <begin position="158"/>
        <end position="185"/>
    </location>
</feature>
<protein>
    <recommendedName>
        <fullName evidence="5">Phosphatidic acid phosphatase type 2/haloperoxidase domain-containing protein</fullName>
    </recommendedName>
</protein>
<dbReference type="SUPFAM" id="SSF48317">
    <property type="entry name" value="Acid phosphatase/Vanadium-dependent haloperoxidase"/>
    <property type="match status" value="1"/>
</dbReference>
<keyword evidence="4" id="KW-1185">Reference proteome</keyword>
<dbReference type="Gene3D" id="1.10.606.20">
    <property type="match status" value="1"/>
</dbReference>
<evidence type="ECO:0000256" key="2">
    <source>
        <dbReference type="SAM" id="SignalP"/>
    </source>
</evidence>
<dbReference type="EMBL" id="BAAATJ010000004">
    <property type="protein sequence ID" value="GAA2390320.1"/>
    <property type="molecule type" value="Genomic_DNA"/>
</dbReference>